<comment type="caution">
    <text evidence="1">The sequence shown here is derived from an EMBL/GenBank/DDBJ whole genome shotgun (WGS) entry which is preliminary data.</text>
</comment>
<dbReference type="Proteomes" id="UP000024635">
    <property type="component" value="Unassembled WGS sequence"/>
</dbReference>
<accession>A0A016UTB2</accession>
<protein>
    <submittedName>
        <fullName evidence="1">Uncharacterized protein</fullName>
    </submittedName>
</protein>
<dbReference type="AlphaFoldDB" id="A0A016UTB2"/>
<proteinExistence type="predicted"/>
<evidence type="ECO:0000313" key="2">
    <source>
        <dbReference type="Proteomes" id="UP000024635"/>
    </source>
</evidence>
<sequence length="80" mass="8987">MEDHSILFFFKVESSDETIDLERLKRQEPIGFHAQVTLYEATSLVRITTCVAGRTIAGNSWLPRTRVPIANAFLAPPLVT</sequence>
<name>A0A016UTB2_9BILA</name>
<keyword evidence="2" id="KW-1185">Reference proteome</keyword>
<reference evidence="2" key="1">
    <citation type="journal article" date="2015" name="Nat. Genet.">
        <title>The genome and transcriptome of the zoonotic hookworm Ancylostoma ceylanicum identify infection-specific gene families.</title>
        <authorList>
            <person name="Schwarz E.M."/>
            <person name="Hu Y."/>
            <person name="Antoshechkin I."/>
            <person name="Miller M.M."/>
            <person name="Sternberg P.W."/>
            <person name="Aroian R.V."/>
        </authorList>
    </citation>
    <scope>NUCLEOTIDE SEQUENCE</scope>
    <source>
        <strain evidence="2">HY135</strain>
    </source>
</reference>
<dbReference type="EMBL" id="JARK01001363">
    <property type="protein sequence ID" value="EYC18430.1"/>
    <property type="molecule type" value="Genomic_DNA"/>
</dbReference>
<dbReference type="OrthoDB" id="10253878at2759"/>
<organism evidence="1 2">
    <name type="scientific">Ancylostoma ceylanicum</name>
    <dbReference type="NCBI Taxonomy" id="53326"/>
    <lineage>
        <taxon>Eukaryota</taxon>
        <taxon>Metazoa</taxon>
        <taxon>Ecdysozoa</taxon>
        <taxon>Nematoda</taxon>
        <taxon>Chromadorea</taxon>
        <taxon>Rhabditida</taxon>
        <taxon>Rhabditina</taxon>
        <taxon>Rhabditomorpha</taxon>
        <taxon>Strongyloidea</taxon>
        <taxon>Ancylostomatidae</taxon>
        <taxon>Ancylostomatinae</taxon>
        <taxon>Ancylostoma</taxon>
    </lineage>
</organism>
<gene>
    <name evidence="1" type="primary">Acey_s0027.g1514</name>
    <name evidence="1" type="ORF">Y032_0027g1514</name>
</gene>
<evidence type="ECO:0000313" key="1">
    <source>
        <dbReference type="EMBL" id="EYC18430.1"/>
    </source>
</evidence>